<feature type="region of interest" description="Disordered" evidence="1">
    <location>
        <begin position="691"/>
        <end position="819"/>
    </location>
</feature>
<comment type="caution">
    <text evidence="2">The sequence shown here is derived from an EMBL/GenBank/DDBJ whole genome shotgun (WGS) entry which is preliminary data.</text>
</comment>
<feature type="region of interest" description="Disordered" evidence="1">
    <location>
        <begin position="406"/>
        <end position="434"/>
    </location>
</feature>
<gene>
    <name evidence="2" type="ORF">Tci_000121</name>
</gene>
<accession>A0A699GDZ2</accession>
<dbReference type="InterPro" id="IPR042111">
    <property type="entry name" value="Adenylosuccinate_synth_dom3"/>
</dbReference>
<feature type="compositionally biased region" description="Basic residues" evidence="1">
    <location>
        <begin position="466"/>
        <end position="478"/>
    </location>
</feature>
<feature type="compositionally biased region" description="Basic residues" evidence="1">
    <location>
        <begin position="963"/>
        <end position="975"/>
    </location>
</feature>
<feature type="compositionally biased region" description="Basic residues" evidence="1">
    <location>
        <begin position="805"/>
        <end position="819"/>
    </location>
</feature>
<feature type="region of interest" description="Disordered" evidence="1">
    <location>
        <begin position="557"/>
        <end position="618"/>
    </location>
</feature>
<evidence type="ECO:0000256" key="1">
    <source>
        <dbReference type="SAM" id="MobiDB-lite"/>
    </source>
</evidence>
<feature type="region of interest" description="Disordered" evidence="1">
    <location>
        <begin position="449"/>
        <end position="501"/>
    </location>
</feature>
<feature type="region of interest" description="Disordered" evidence="1">
    <location>
        <begin position="902"/>
        <end position="1080"/>
    </location>
</feature>
<reference evidence="2" key="1">
    <citation type="journal article" date="2019" name="Sci. Rep.">
        <title>Draft genome of Tanacetum cinerariifolium, the natural source of mosquito coil.</title>
        <authorList>
            <person name="Yamashiro T."/>
            <person name="Shiraishi A."/>
            <person name="Satake H."/>
            <person name="Nakayama K."/>
        </authorList>
    </citation>
    <scope>NUCLEOTIDE SEQUENCE</scope>
</reference>
<dbReference type="Gene3D" id="3.90.170.10">
    <property type="entry name" value="Adenylosuccinate Synthetase, subunit A, domain 3"/>
    <property type="match status" value="1"/>
</dbReference>
<feature type="compositionally biased region" description="Low complexity" evidence="1">
    <location>
        <begin position="1043"/>
        <end position="1074"/>
    </location>
</feature>
<proteinExistence type="predicted"/>
<dbReference type="AlphaFoldDB" id="A0A699GDZ2"/>
<name>A0A699GDZ2_TANCI</name>
<feature type="compositionally biased region" description="Low complexity" evidence="1">
    <location>
        <begin position="953"/>
        <end position="962"/>
    </location>
</feature>
<feature type="compositionally biased region" description="Basic residues" evidence="1">
    <location>
        <begin position="583"/>
        <end position="603"/>
    </location>
</feature>
<sequence>MARRRLFQQRILATALDRALVGRAVVDAMEKIHQARARAVEAGAGGGRFQRKAHLDVGGGEVGAGKPRRLAQFRFQVVEVGGDLRFDVRALDLAGDAARDRFHKERRGAGFHPVEHQLHQQRRHGRAFGIVQEIRPAAPGLRGSGRRQAAVAISVHQVFHDGAGLGHHHAVIDNHWRLAERMDGAQLGRRQHGLGVALVAHDLVVESQLFQQPQHALALLPAARRRTRLANRQACMNKTRYDRPPINTELKHGIHLPHLPAMRRGAAFPGALAHRGMPVLFGHRLAPGAHHPGRRLPRRVRALAGGRRCRQPHRLRRPALPGARHAGGRRPCAAGAMPRRRSGARGHQAGAGPRCGPYPAAGSCRPAPAAGGGTSGRRVFFAAPAATGGARRGHRQCCTWHAGAGAAPSGRLLGQPGRRAAPLPAGDRSAPCGVDVAPHARRARLRARRRLGPWAPGPGTPAGPSRRSRHSDHRLRWRRAADSRRRAGAAGRAVAARQRRSRLVRAAWRGRHRPGLAGRCGRRIRPAPFHPLYSHPALKRSFHGTRKLLAGGARCHHCRPRHRPAPRGVHAAAVPPADESARHGRARGARQRRPSALARHRVRAGRDGIDGRDSQEPGHARAAHLHGLAHGLRRARSAAAVHGDRRRHVGQRRAAGRPVRIDRAADGPVAHVELSRRRRWRQRRGKLRAGVLRGGAAHGDGLLDQAPQEGLPVPDRRRASLPGRLAPPDRHPHRRQAGRGSAHRGSDCGRRRNLPHLFPGARPAAPQGLRTALARPAGRPRDLHGGAGRRLRGGRLAGGADRKVDRRHRCPGAHAGRQRHCRRPRFRHPPGGGACSVDGNAAGVGAGPRVRRLRQGPVRRCAVPRPAGAHGRALQWRRAGGAQRRAARWPPPYVFPVRRGQFPAGRPHAAGVPGHRPSHRAAGGGALPAARRHGGLPAAADHRRPLPPDHAVPPGRRAPARTGARRRRPRQLRGGRGRDRAPRPGASGPDAALRRPAHARPRAGAAGGDPHLPAGGRGARRRPGRCAARLARGTGRAARRRPGAPLADADAGTGACCAAGRAGRRGGPAAPARRGAVRRRAGRAARRMARLPSLHHLEHHPHRLDMLPEPHNSAGGWQGMFRRGHPDLVLLRYALAAIGQLDGLLVSHLDAFDRAPGLRWCAGYAAPLAARDAALCQRDAQGAIVELRCGARGDLDHQSDLTALLMDAAPQLAVQPIAGAASFIAQLEQATGLPVAWGAYGPTWETVRRLP</sequence>
<feature type="compositionally biased region" description="Basic and acidic residues" evidence="1">
    <location>
        <begin position="604"/>
        <end position="618"/>
    </location>
</feature>
<evidence type="ECO:0000313" key="2">
    <source>
        <dbReference type="EMBL" id="GEU28143.1"/>
    </source>
</evidence>
<feature type="region of interest" description="Disordered" evidence="1">
    <location>
        <begin position="316"/>
        <end position="351"/>
    </location>
</feature>
<dbReference type="EMBL" id="BKCJ010000001">
    <property type="protein sequence ID" value="GEU28143.1"/>
    <property type="molecule type" value="Genomic_DNA"/>
</dbReference>
<feature type="compositionally biased region" description="Low complexity" evidence="1">
    <location>
        <begin position="1025"/>
        <end position="1036"/>
    </location>
</feature>
<organism evidence="2">
    <name type="scientific">Tanacetum cinerariifolium</name>
    <name type="common">Dalmatian daisy</name>
    <name type="synonym">Chrysanthemum cinerariifolium</name>
    <dbReference type="NCBI Taxonomy" id="118510"/>
    <lineage>
        <taxon>Eukaryota</taxon>
        <taxon>Viridiplantae</taxon>
        <taxon>Streptophyta</taxon>
        <taxon>Embryophyta</taxon>
        <taxon>Tracheophyta</taxon>
        <taxon>Spermatophyta</taxon>
        <taxon>Magnoliopsida</taxon>
        <taxon>eudicotyledons</taxon>
        <taxon>Gunneridae</taxon>
        <taxon>Pentapetalae</taxon>
        <taxon>asterids</taxon>
        <taxon>campanulids</taxon>
        <taxon>Asterales</taxon>
        <taxon>Asteraceae</taxon>
        <taxon>Asteroideae</taxon>
        <taxon>Anthemideae</taxon>
        <taxon>Anthemidinae</taxon>
        <taxon>Tanacetum</taxon>
    </lineage>
</organism>
<protein>
    <submittedName>
        <fullName evidence="2">Uncharacterized protein</fullName>
    </submittedName>
</protein>
<feature type="compositionally biased region" description="Low complexity" evidence="1">
    <location>
        <begin position="1002"/>
        <end position="1014"/>
    </location>
</feature>